<dbReference type="PANTHER" id="PTHR47990">
    <property type="entry name" value="2-OXOGLUTARATE (2OG) AND FE(II)-DEPENDENT OXYGENASE SUPERFAMILY PROTEIN-RELATED"/>
    <property type="match status" value="1"/>
</dbReference>
<proteinExistence type="inferred from homology"/>
<feature type="domain" description="Fe2OG dioxygenase" evidence="2">
    <location>
        <begin position="166"/>
        <end position="286"/>
    </location>
</feature>
<dbReference type="InterPro" id="IPR026992">
    <property type="entry name" value="DIOX_N"/>
</dbReference>
<comment type="caution">
    <text evidence="3">The sequence shown here is derived from an EMBL/GenBank/DDBJ whole genome shotgun (WGS) entry which is preliminary data.</text>
</comment>
<accession>A0A427YLK7</accession>
<organism evidence="3 4">
    <name type="scientific">Saitozyma podzolica</name>
    <dbReference type="NCBI Taxonomy" id="1890683"/>
    <lineage>
        <taxon>Eukaryota</taxon>
        <taxon>Fungi</taxon>
        <taxon>Dikarya</taxon>
        <taxon>Basidiomycota</taxon>
        <taxon>Agaricomycotina</taxon>
        <taxon>Tremellomycetes</taxon>
        <taxon>Tremellales</taxon>
        <taxon>Trimorphomycetaceae</taxon>
        <taxon>Saitozyma</taxon>
    </lineage>
</organism>
<dbReference type="SUPFAM" id="SSF51197">
    <property type="entry name" value="Clavaminate synthase-like"/>
    <property type="match status" value="1"/>
</dbReference>
<keyword evidence="1" id="KW-0479">Metal-binding</keyword>
<dbReference type="InterPro" id="IPR005123">
    <property type="entry name" value="Oxoglu/Fe-dep_dioxygenase_dom"/>
</dbReference>
<keyword evidence="1" id="KW-0560">Oxidoreductase</keyword>
<dbReference type="Pfam" id="PF03171">
    <property type="entry name" value="2OG-FeII_Oxy"/>
    <property type="match status" value="1"/>
</dbReference>
<evidence type="ECO:0000256" key="1">
    <source>
        <dbReference type="RuleBase" id="RU003682"/>
    </source>
</evidence>
<evidence type="ECO:0000313" key="4">
    <source>
        <dbReference type="Proteomes" id="UP000279259"/>
    </source>
</evidence>
<dbReference type="InterPro" id="IPR050231">
    <property type="entry name" value="Iron_ascorbate_oxido_reductase"/>
</dbReference>
<gene>
    <name evidence="3" type="ORF">EHS25_009301</name>
</gene>
<dbReference type="EMBL" id="RSCD01000007">
    <property type="protein sequence ID" value="RSH91931.1"/>
    <property type="molecule type" value="Genomic_DNA"/>
</dbReference>
<dbReference type="PROSITE" id="PS51471">
    <property type="entry name" value="FE2OG_OXY"/>
    <property type="match status" value="1"/>
</dbReference>
<dbReference type="InterPro" id="IPR027443">
    <property type="entry name" value="IPNS-like_sf"/>
</dbReference>
<dbReference type="Proteomes" id="UP000279259">
    <property type="component" value="Unassembled WGS sequence"/>
</dbReference>
<keyword evidence="4" id="KW-1185">Reference proteome</keyword>
<dbReference type="Pfam" id="PF14226">
    <property type="entry name" value="DIOX_N"/>
    <property type="match status" value="1"/>
</dbReference>
<dbReference type="GO" id="GO:0046872">
    <property type="term" value="F:metal ion binding"/>
    <property type="evidence" value="ECO:0007669"/>
    <property type="project" value="UniProtKB-KW"/>
</dbReference>
<dbReference type="PRINTS" id="PR00682">
    <property type="entry name" value="IPNSYNTHASE"/>
</dbReference>
<sequence>MSPDNSLIPIIDFADFGDGSSRAAKDIGKRSYAACRDVGFAYLINHGVPQSKVEGMFALSKAFFSLPYETKMKAPHPPQGISTGRGYSGVGVEQVSQMVFDEKELAEIRKASPDFKESYDMGNDESKGCPNVWLEDEALQVKALKALALGMEHVPADFFEDYHTDEDNQLRLLHYPAAPRTVFERGEKGRIGAHTDFSTCTFLFQDDVGGLEVEDPRSPGQFIPAPPVTGAVIFNIGDFLMRWSNDDLKSTLHRVRAPPRAQNNNIDTGPDEMVPERFSIPYFCGANVDRTIDCLPGTWSEDKPKKYSPITAGQYVDMRLNTTYA</sequence>
<dbReference type="InterPro" id="IPR044861">
    <property type="entry name" value="IPNS-like_FE2OG_OXY"/>
</dbReference>
<dbReference type="GO" id="GO:0016491">
    <property type="term" value="F:oxidoreductase activity"/>
    <property type="evidence" value="ECO:0007669"/>
    <property type="project" value="UniProtKB-KW"/>
</dbReference>
<keyword evidence="1" id="KW-0408">Iron</keyword>
<protein>
    <recommendedName>
        <fullName evidence="2">Fe2OG dioxygenase domain-containing protein</fullName>
    </recommendedName>
</protein>
<dbReference type="Gene3D" id="2.60.120.330">
    <property type="entry name" value="B-lactam Antibiotic, Isopenicillin N Synthase, Chain"/>
    <property type="match status" value="1"/>
</dbReference>
<evidence type="ECO:0000259" key="2">
    <source>
        <dbReference type="PROSITE" id="PS51471"/>
    </source>
</evidence>
<evidence type="ECO:0000313" key="3">
    <source>
        <dbReference type="EMBL" id="RSH91931.1"/>
    </source>
</evidence>
<comment type="similarity">
    <text evidence="1">Belongs to the iron/ascorbate-dependent oxidoreductase family.</text>
</comment>
<name>A0A427YLK7_9TREE</name>
<dbReference type="AlphaFoldDB" id="A0A427YLK7"/>
<dbReference type="OrthoDB" id="288590at2759"/>
<reference evidence="3 4" key="1">
    <citation type="submission" date="2018-11" db="EMBL/GenBank/DDBJ databases">
        <title>Genome sequence of Saitozyma podzolica DSM 27192.</title>
        <authorList>
            <person name="Aliyu H."/>
            <person name="Gorte O."/>
            <person name="Ochsenreither K."/>
        </authorList>
    </citation>
    <scope>NUCLEOTIDE SEQUENCE [LARGE SCALE GENOMIC DNA]</scope>
    <source>
        <strain evidence="3 4">DSM 27192</strain>
    </source>
</reference>